<dbReference type="EMBL" id="JBDFQZ010000011">
    <property type="protein sequence ID" value="KAK9678885.1"/>
    <property type="molecule type" value="Genomic_DNA"/>
</dbReference>
<comment type="caution">
    <text evidence="11">The sequence shown here is derived from an EMBL/GenBank/DDBJ whole genome shotgun (WGS) entry which is preliminary data.</text>
</comment>
<evidence type="ECO:0000256" key="1">
    <source>
        <dbReference type="ARBA" id="ARBA00001946"/>
    </source>
</evidence>
<evidence type="ECO:0000259" key="10">
    <source>
        <dbReference type="Pfam" id="PF10150"/>
    </source>
</evidence>
<evidence type="ECO:0000256" key="5">
    <source>
        <dbReference type="ARBA" id="ARBA00022759"/>
    </source>
</evidence>
<dbReference type="InterPro" id="IPR004659">
    <property type="entry name" value="RNase_E/G"/>
</dbReference>
<dbReference type="GO" id="GO:0046872">
    <property type="term" value="F:metal ion binding"/>
    <property type="evidence" value="ECO:0007669"/>
    <property type="project" value="UniProtKB-KW"/>
</dbReference>
<evidence type="ECO:0000256" key="6">
    <source>
        <dbReference type="ARBA" id="ARBA00022801"/>
    </source>
</evidence>
<reference evidence="11" key="1">
    <citation type="submission" date="2024-03" db="EMBL/GenBank/DDBJ databases">
        <title>WGS assembly of Saponaria officinalis var. Norfolk2.</title>
        <authorList>
            <person name="Jenkins J."/>
            <person name="Shu S."/>
            <person name="Grimwood J."/>
            <person name="Barry K."/>
            <person name="Goodstein D."/>
            <person name="Schmutz J."/>
            <person name="Leebens-Mack J."/>
            <person name="Osbourn A."/>
        </authorList>
    </citation>
    <scope>NUCLEOTIDE SEQUENCE [LARGE SCALE GENOMIC DNA]</scope>
    <source>
        <strain evidence="11">JIC</strain>
    </source>
</reference>
<keyword evidence="5" id="KW-0255">Endonuclease</keyword>
<proteinExistence type="inferred from homology"/>
<dbReference type="Gene3D" id="3.40.1260.20">
    <property type="entry name" value="Ribonuclease E, catalytic domain"/>
    <property type="match status" value="1"/>
</dbReference>
<organism evidence="11 12">
    <name type="scientific">Saponaria officinalis</name>
    <name type="common">Common soapwort</name>
    <name type="synonym">Lychnis saponaria</name>
    <dbReference type="NCBI Taxonomy" id="3572"/>
    <lineage>
        <taxon>Eukaryota</taxon>
        <taxon>Viridiplantae</taxon>
        <taxon>Streptophyta</taxon>
        <taxon>Embryophyta</taxon>
        <taxon>Tracheophyta</taxon>
        <taxon>Spermatophyta</taxon>
        <taxon>Magnoliopsida</taxon>
        <taxon>eudicotyledons</taxon>
        <taxon>Gunneridae</taxon>
        <taxon>Pentapetalae</taxon>
        <taxon>Caryophyllales</taxon>
        <taxon>Caryophyllaceae</taxon>
        <taxon>Caryophylleae</taxon>
        <taxon>Saponaria</taxon>
    </lineage>
</organism>
<keyword evidence="3" id="KW-0540">Nuclease</keyword>
<evidence type="ECO:0000256" key="8">
    <source>
        <dbReference type="ARBA" id="ARBA00022884"/>
    </source>
</evidence>
<comment type="function">
    <text evidence="9">Involved in intercistronic processing of primary transcripts from chloroplast operons. The endonucleolytic activity of the enzyme depends on the number of phosphates at the 5' end, is inhibited by structured RNA, and preferentially cleaves A/U-rich sequences.</text>
</comment>
<dbReference type="GO" id="GO:0005737">
    <property type="term" value="C:cytoplasm"/>
    <property type="evidence" value="ECO:0007669"/>
    <property type="project" value="TreeGrafter"/>
</dbReference>
<evidence type="ECO:0000256" key="3">
    <source>
        <dbReference type="ARBA" id="ARBA00022722"/>
    </source>
</evidence>
<protein>
    <recommendedName>
        <fullName evidence="10">RNA-binding protein AU-1/Ribonuclease E/G domain-containing protein</fullName>
    </recommendedName>
</protein>
<dbReference type="GO" id="GO:0003723">
    <property type="term" value="F:RNA binding"/>
    <property type="evidence" value="ECO:0007669"/>
    <property type="project" value="UniProtKB-KW"/>
</dbReference>
<keyword evidence="7" id="KW-0460">Magnesium</keyword>
<dbReference type="Proteomes" id="UP001443914">
    <property type="component" value="Unassembled WGS sequence"/>
</dbReference>
<keyword evidence="12" id="KW-1185">Reference proteome</keyword>
<keyword evidence="6" id="KW-0378">Hydrolase</keyword>
<evidence type="ECO:0000256" key="2">
    <source>
        <dbReference type="ARBA" id="ARBA00005522"/>
    </source>
</evidence>
<dbReference type="NCBIfam" id="TIGR00757">
    <property type="entry name" value="RNaseEG"/>
    <property type="match status" value="1"/>
</dbReference>
<dbReference type="Gene3D" id="2.40.50.140">
    <property type="entry name" value="Nucleic acid-binding proteins"/>
    <property type="match status" value="1"/>
</dbReference>
<sequence length="772" mass="85932">MEEPWLLQLDVSSHTPEQCIDAHIDSMDGNGTLNFLSNYPEPESSPKCFTSNSEDENVNHQANLVATPKWCFPSREYPVEDPWLLYSPFEPSDITTQSVFDVASTSELPLDVQKEQQHQASEKLISRRESDLVTQGSCLSTEILINCSICTMQRIAVLEDGNLVELLLEPVKCNVQCDSVYLGVVTKLVPHMGGAFVHIGSSRPSLMEINSKREPFIFPPFGTAKETDLNHSSSCIVEQVVTEQDDTTLSDDDLDVDFEDGDFDEHEHEYGIDLGNQLSANVNHPKLQADPRLSQTEGHKTTRRIQGADEMWALVRKGTKIVVQVVKEGLGTKGPTLTAYPKLRSRFWILITHCNSIGVSKKISGVERTRLRVIAKSLQPPHFGVTVRTVAAGHSAEELRKDLEGLLSTWRNIMEHAKSAALAADEGVEDAVPVILHQAMGQTLSVVQDYFNEKVHRMVVDSPRTYHEVTNYLQSIAPDLCERVELHRKKVPLFNEYNIEEEINNIINKRVALPNGGSLVIEQTEALVSIDVNGGHGMFGQGASQEKAILDVNLAAAKQIARELRLRDIGGIIVVDFIDMMDDSNKRLIYEQVSKAVERDRSTVKVSELSKHGLMEITRKRVRPSVTFMISEPCTCCHGTGRVEALETSFSKIEHEICSLLATMDRQADPGSPKSWPRLLLRVDTYMCDYLTSGKRTKLATLSSSLKVWILLKVARSFTRGAFELKLLADESGNNSPHQVGTAMLLSEAEASKSSKRTKLFTVKKWKAGSKG</sequence>
<dbReference type="PANTHER" id="PTHR30001">
    <property type="entry name" value="RIBONUCLEASE"/>
    <property type="match status" value="1"/>
</dbReference>
<dbReference type="GO" id="GO:0004519">
    <property type="term" value="F:endonuclease activity"/>
    <property type="evidence" value="ECO:0007669"/>
    <property type="project" value="UniProtKB-KW"/>
</dbReference>
<evidence type="ECO:0000256" key="9">
    <source>
        <dbReference type="ARBA" id="ARBA00023436"/>
    </source>
</evidence>
<dbReference type="InterPro" id="IPR012340">
    <property type="entry name" value="NA-bd_OB-fold"/>
</dbReference>
<accession>A0AAW1HQZ7</accession>
<dbReference type="InterPro" id="IPR019307">
    <property type="entry name" value="RNA-bd_AU-1/RNase_E/G"/>
</dbReference>
<dbReference type="GO" id="GO:0006364">
    <property type="term" value="P:rRNA processing"/>
    <property type="evidence" value="ECO:0007669"/>
    <property type="project" value="TreeGrafter"/>
</dbReference>
<evidence type="ECO:0000256" key="7">
    <source>
        <dbReference type="ARBA" id="ARBA00022842"/>
    </source>
</evidence>
<dbReference type="PANTHER" id="PTHR30001:SF1">
    <property type="entry name" value="RIBONUCLEASE E_G-LIKE PROTEIN, CHLOROPLASTIC"/>
    <property type="match status" value="1"/>
</dbReference>
<dbReference type="GO" id="GO:0004540">
    <property type="term" value="F:RNA nuclease activity"/>
    <property type="evidence" value="ECO:0007669"/>
    <property type="project" value="InterPro"/>
</dbReference>
<gene>
    <name evidence="11" type="ORF">RND81_11G238900</name>
</gene>
<dbReference type="Pfam" id="PF10150">
    <property type="entry name" value="RNase_E_G"/>
    <property type="match status" value="1"/>
</dbReference>
<comment type="cofactor">
    <cofactor evidence="1">
        <name>Mg(2+)</name>
        <dbReference type="ChEBI" id="CHEBI:18420"/>
    </cofactor>
</comment>
<evidence type="ECO:0000313" key="11">
    <source>
        <dbReference type="EMBL" id="KAK9678885.1"/>
    </source>
</evidence>
<keyword evidence="4" id="KW-0479">Metal-binding</keyword>
<dbReference type="AlphaFoldDB" id="A0AAW1HQZ7"/>
<keyword evidence="8" id="KW-0694">RNA-binding</keyword>
<dbReference type="GO" id="GO:0016787">
    <property type="term" value="F:hydrolase activity"/>
    <property type="evidence" value="ECO:0007669"/>
    <property type="project" value="UniProtKB-KW"/>
</dbReference>
<name>A0AAW1HQZ7_SAPOF</name>
<dbReference type="SUPFAM" id="SSF50249">
    <property type="entry name" value="Nucleic acid-binding proteins"/>
    <property type="match status" value="1"/>
</dbReference>
<evidence type="ECO:0000313" key="12">
    <source>
        <dbReference type="Proteomes" id="UP001443914"/>
    </source>
</evidence>
<evidence type="ECO:0000256" key="4">
    <source>
        <dbReference type="ARBA" id="ARBA00022723"/>
    </source>
</evidence>
<comment type="similarity">
    <text evidence="2">Belongs to the RNase E/G family.</text>
</comment>
<feature type="domain" description="RNA-binding protein AU-1/Ribonuclease E/G" evidence="10">
    <location>
        <begin position="343"/>
        <end position="622"/>
    </location>
</feature>